<comment type="caution">
    <text evidence="1">The sequence shown here is derived from an EMBL/GenBank/DDBJ whole genome shotgun (WGS) entry which is preliminary data.</text>
</comment>
<organism evidence="1 2">
    <name type="scientific">Colocasia esculenta</name>
    <name type="common">Wild taro</name>
    <name type="synonym">Arum esculentum</name>
    <dbReference type="NCBI Taxonomy" id="4460"/>
    <lineage>
        <taxon>Eukaryota</taxon>
        <taxon>Viridiplantae</taxon>
        <taxon>Streptophyta</taxon>
        <taxon>Embryophyta</taxon>
        <taxon>Tracheophyta</taxon>
        <taxon>Spermatophyta</taxon>
        <taxon>Magnoliopsida</taxon>
        <taxon>Liliopsida</taxon>
        <taxon>Araceae</taxon>
        <taxon>Aroideae</taxon>
        <taxon>Colocasieae</taxon>
        <taxon>Colocasia</taxon>
    </lineage>
</organism>
<accession>A0A843W3S6</accession>
<dbReference type="AlphaFoldDB" id="A0A843W3S6"/>
<dbReference type="EMBL" id="NMUH01003227">
    <property type="protein sequence ID" value="MQM04492.1"/>
    <property type="molecule type" value="Genomic_DNA"/>
</dbReference>
<keyword evidence="2" id="KW-1185">Reference proteome</keyword>
<evidence type="ECO:0000313" key="1">
    <source>
        <dbReference type="EMBL" id="MQM04492.1"/>
    </source>
</evidence>
<protein>
    <submittedName>
        <fullName evidence="1">Uncharacterized protein</fullName>
    </submittedName>
</protein>
<proteinExistence type="predicted"/>
<evidence type="ECO:0000313" key="2">
    <source>
        <dbReference type="Proteomes" id="UP000652761"/>
    </source>
</evidence>
<dbReference type="Proteomes" id="UP000652761">
    <property type="component" value="Unassembled WGS sequence"/>
</dbReference>
<sequence length="196" mass="22426">MERHKPIPQPFFPSYNRTTKYLGCLNTLHPNPRDEFTTCWGRVEEFLVAGELWIDHKKDIFFPRSSAATCTNRPLEVDQSSSSTPQVQPPEIKRAEVRIESTVEEVVQDEAAGTSLEHDLPDETINQVLRDLKGKGVAQEEDVPRFTPVEPPMHEEYYYVSPPPVETQPRSQGETSRTIDDVLNVSLKQQEMMTML</sequence>
<name>A0A843W3S6_COLES</name>
<reference evidence="1" key="1">
    <citation type="submission" date="2017-07" db="EMBL/GenBank/DDBJ databases">
        <title>Taro Niue Genome Assembly and Annotation.</title>
        <authorList>
            <person name="Atibalentja N."/>
            <person name="Keating K."/>
            <person name="Fields C.J."/>
        </authorList>
    </citation>
    <scope>NUCLEOTIDE SEQUENCE</scope>
    <source>
        <strain evidence="1">Niue_2</strain>
        <tissue evidence="1">Leaf</tissue>
    </source>
</reference>
<gene>
    <name evidence="1" type="ORF">Taro_037292</name>
</gene>